<dbReference type="Proteomes" id="UP000199183">
    <property type="component" value="Unassembled WGS sequence"/>
</dbReference>
<sequence>MTGPDYFGLSFACSDALVSSRRGTEHLDRLVLCILKFMDGEGELNEWHGYWWLPDAPDDRVPGRLSVEANGSTHLELIGGFDLTNRAARPGPVVASERHRDVPVLLGEAEGTPITLLECFELASRGGFFSRPTFQRMHVHQALVGAHITDDEPVFRSARIQIENLATWLALPTSMRSSDLGNGSHEASVRPAEPRTVTVDGWRIEARAHAQHFQMTRTRERETVASDITAYLFLTPDSSTTATGFDEMILRIMDLVTLASGKPSGLIGATLSHVREREHRMADGSTRSYPIEVESYGRRVHTAEPAAPGVSEHDFRFTCDDLAFDRLLTEWMRIRDAAPAACNVYFGMSYSNPGFTETRLLMSVIAAEALHGSLRGNITDMTKEHFAKLRDDVLAAIPDEDDKAWVKRALRNAPSLRERLRALASIPDQKAREALVPDVEEWAGRLVRARNGLAHSGDENGDPNIFELAWATSGLIALILMSELGLPATVQQRAATSVLTVAR</sequence>
<proteinExistence type="predicted"/>
<reference evidence="3 4" key="1">
    <citation type="submission" date="2016-10" db="EMBL/GenBank/DDBJ databases">
        <authorList>
            <person name="de Groot N.N."/>
        </authorList>
    </citation>
    <scope>NUCLEOTIDE SEQUENCE [LARGE SCALE GENOMIC DNA]</scope>
    <source>
        <strain evidence="3 4">DSM 21799</strain>
    </source>
</reference>
<accession>A0A1H4K2N1</accession>
<feature type="domain" description="Apea-like HEPN" evidence="1">
    <location>
        <begin position="361"/>
        <end position="488"/>
    </location>
</feature>
<dbReference type="OrthoDB" id="4578094at2"/>
<evidence type="ECO:0000313" key="3">
    <source>
        <dbReference type="EMBL" id="SEB52819.1"/>
    </source>
</evidence>
<organism evidence="3 4">
    <name type="scientific">Paramicrobacterium humi</name>
    <dbReference type="NCBI Taxonomy" id="640635"/>
    <lineage>
        <taxon>Bacteria</taxon>
        <taxon>Bacillati</taxon>
        <taxon>Actinomycetota</taxon>
        <taxon>Actinomycetes</taxon>
        <taxon>Micrococcales</taxon>
        <taxon>Microbacteriaceae</taxon>
        <taxon>Paramicrobacterium</taxon>
    </lineage>
</organism>
<gene>
    <name evidence="3" type="ORF">SAMN04489806_0987</name>
</gene>
<protein>
    <submittedName>
        <fullName evidence="3">Uncharacterized protein</fullName>
    </submittedName>
</protein>
<evidence type="ECO:0000259" key="1">
    <source>
        <dbReference type="Pfam" id="PF18739"/>
    </source>
</evidence>
<evidence type="ECO:0000259" key="2">
    <source>
        <dbReference type="Pfam" id="PF18862"/>
    </source>
</evidence>
<dbReference type="STRING" id="640635.SAMN04489806_0987"/>
<evidence type="ECO:0000313" key="4">
    <source>
        <dbReference type="Proteomes" id="UP000199183"/>
    </source>
</evidence>
<dbReference type="RefSeq" id="WP_091180699.1">
    <property type="nucleotide sequence ID" value="NZ_FNRY01000001.1"/>
</dbReference>
<keyword evidence="4" id="KW-1185">Reference proteome</keyword>
<dbReference type="InterPro" id="IPR041223">
    <property type="entry name" value="ApeA_NTD"/>
</dbReference>
<dbReference type="EMBL" id="FNRY01000001">
    <property type="protein sequence ID" value="SEB52819.1"/>
    <property type="molecule type" value="Genomic_DNA"/>
</dbReference>
<name>A0A1H4K2N1_9MICO</name>
<feature type="domain" description="ApeA N-terminal" evidence="2">
    <location>
        <begin position="46"/>
        <end position="331"/>
    </location>
</feature>
<dbReference type="InterPro" id="IPR041229">
    <property type="entry name" value="HEPN_Apea"/>
</dbReference>
<dbReference type="Pfam" id="PF18862">
    <property type="entry name" value="ApeA_NTD1"/>
    <property type="match status" value="1"/>
</dbReference>
<dbReference type="AlphaFoldDB" id="A0A1H4K2N1"/>
<dbReference type="Pfam" id="PF18739">
    <property type="entry name" value="HEPN_Apea"/>
    <property type="match status" value="1"/>
</dbReference>